<evidence type="ECO:0000313" key="6">
    <source>
        <dbReference type="Proteomes" id="UP000596661"/>
    </source>
</evidence>
<feature type="chain" id="PRO_5030889393" description="Secreted protein" evidence="4">
    <location>
        <begin position="25"/>
        <end position="107"/>
    </location>
</feature>
<proteinExistence type="inferred from homology"/>
<evidence type="ECO:0000256" key="2">
    <source>
        <dbReference type="ARBA" id="ARBA00022980"/>
    </source>
</evidence>
<keyword evidence="3" id="KW-0687">Ribonucleoprotein</keyword>
<evidence type="ECO:0000256" key="4">
    <source>
        <dbReference type="SAM" id="SignalP"/>
    </source>
</evidence>
<evidence type="ECO:0000256" key="3">
    <source>
        <dbReference type="ARBA" id="ARBA00023274"/>
    </source>
</evidence>
<evidence type="ECO:0000256" key="1">
    <source>
        <dbReference type="ARBA" id="ARBA00007151"/>
    </source>
</evidence>
<dbReference type="Gramene" id="evm.model.06.1302">
    <property type="protein sequence ID" value="cds.evm.model.06.1302"/>
    <property type="gene ID" value="evm.TU.06.1302"/>
</dbReference>
<accession>A0A803PTW9</accession>
<keyword evidence="6" id="KW-1185">Reference proteome</keyword>
<sequence>MLVVAAFLVWLAQLLLLRLRDVNVELFLLPSRAKPAERHLGGGDRLRSFHQPAKEGVEDAIRIGSAGVVRHQAIDISPLQRVNQAIYLLTVILHFVGKTHRQSSRLT</sequence>
<dbReference type="EnsemblPlants" id="evm.model.06.1302">
    <property type="protein sequence ID" value="cds.evm.model.06.1302"/>
    <property type="gene ID" value="evm.TU.06.1302"/>
</dbReference>
<comment type="similarity">
    <text evidence="1">Belongs to the universal ribosomal protein uS7 family.</text>
</comment>
<dbReference type="InterPro" id="IPR036823">
    <property type="entry name" value="Ribosomal_uS7_dom_sf"/>
</dbReference>
<evidence type="ECO:0000313" key="5">
    <source>
        <dbReference type="EnsemblPlants" id="cds.evm.model.06.1302"/>
    </source>
</evidence>
<feature type="signal peptide" evidence="4">
    <location>
        <begin position="1"/>
        <end position="24"/>
    </location>
</feature>
<keyword evidence="4" id="KW-0732">Signal</keyword>
<evidence type="ECO:0008006" key="7">
    <source>
        <dbReference type="Google" id="ProtNLM"/>
    </source>
</evidence>
<dbReference type="AlphaFoldDB" id="A0A803PTW9"/>
<dbReference type="Proteomes" id="UP000596661">
    <property type="component" value="Chromosome 6"/>
</dbReference>
<dbReference type="EMBL" id="UZAU01000599">
    <property type="status" value="NOT_ANNOTATED_CDS"/>
    <property type="molecule type" value="Genomic_DNA"/>
</dbReference>
<dbReference type="Gene3D" id="1.10.455.10">
    <property type="entry name" value="Ribosomal protein S7 domain"/>
    <property type="match status" value="1"/>
</dbReference>
<name>A0A803PTW9_CANSA</name>
<protein>
    <recommendedName>
        <fullName evidence="7">Secreted protein</fullName>
    </recommendedName>
</protein>
<reference evidence="5" key="2">
    <citation type="submission" date="2021-03" db="UniProtKB">
        <authorList>
            <consortium name="EnsemblPlants"/>
        </authorList>
    </citation>
    <scope>IDENTIFICATION</scope>
</reference>
<reference evidence="5" key="1">
    <citation type="submission" date="2018-11" db="EMBL/GenBank/DDBJ databases">
        <authorList>
            <person name="Grassa J C."/>
        </authorList>
    </citation>
    <scope>NUCLEOTIDE SEQUENCE [LARGE SCALE GENOMIC DNA]</scope>
</reference>
<keyword evidence="2" id="KW-0689">Ribosomal protein</keyword>
<organism evidence="5 6">
    <name type="scientific">Cannabis sativa</name>
    <name type="common">Hemp</name>
    <name type="synonym">Marijuana</name>
    <dbReference type="NCBI Taxonomy" id="3483"/>
    <lineage>
        <taxon>Eukaryota</taxon>
        <taxon>Viridiplantae</taxon>
        <taxon>Streptophyta</taxon>
        <taxon>Embryophyta</taxon>
        <taxon>Tracheophyta</taxon>
        <taxon>Spermatophyta</taxon>
        <taxon>Magnoliopsida</taxon>
        <taxon>eudicotyledons</taxon>
        <taxon>Gunneridae</taxon>
        <taxon>Pentapetalae</taxon>
        <taxon>rosids</taxon>
        <taxon>fabids</taxon>
        <taxon>Rosales</taxon>
        <taxon>Cannabaceae</taxon>
        <taxon>Cannabis</taxon>
    </lineage>
</organism>
<dbReference type="GO" id="GO:1990904">
    <property type="term" value="C:ribonucleoprotein complex"/>
    <property type="evidence" value="ECO:0007669"/>
    <property type="project" value="UniProtKB-KW"/>
</dbReference>
<dbReference type="GO" id="GO:0005840">
    <property type="term" value="C:ribosome"/>
    <property type="evidence" value="ECO:0007669"/>
    <property type="project" value="UniProtKB-KW"/>
</dbReference>